<protein>
    <recommendedName>
        <fullName evidence="3">SET domain-containing protein</fullName>
    </recommendedName>
</protein>
<dbReference type="PANTHER" id="PTHR13271">
    <property type="entry name" value="UNCHARACTERIZED PUTATIVE METHYLTRANSFERASE"/>
    <property type="match status" value="1"/>
</dbReference>
<reference evidence="1" key="2">
    <citation type="submission" date="2024-10" db="UniProtKB">
        <authorList>
            <consortium name="EnsemblProtists"/>
        </authorList>
    </citation>
    <scope>IDENTIFICATION</scope>
</reference>
<dbReference type="Proteomes" id="UP000013827">
    <property type="component" value="Unassembled WGS sequence"/>
</dbReference>
<dbReference type="AlphaFoldDB" id="A0A0D3JSV1"/>
<dbReference type="PANTHER" id="PTHR13271:SF154">
    <property type="entry name" value="GRIP DOMAIN-CONTAINING PROTEIN"/>
    <property type="match status" value="1"/>
</dbReference>
<dbReference type="RefSeq" id="XP_005779015.1">
    <property type="nucleotide sequence ID" value="XM_005778958.1"/>
</dbReference>
<dbReference type="HOGENOM" id="CLU_061469_0_0_1"/>
<dbReference type="InterPro" id="IPR050600">
    <property type="entry name" value="SETD3_SETD6_MTase"/>
</dbReference>
<dbReference type="InterPro" id="IPR046341">
    <property type="entry name" value="SET_dom_sf"/>
</dbReference>
<accession>A0A0D3JSV1</accession>
<evidence type="ECO:0000313" key="1">
    <source>
        <dbReference type="EnsemblProtists" id="EOD26586"/>
    </source>
</evidence>
<dbReference type="KEGG" id="ehx:EMIHUDRAFT_205693"/>
<dbReference type="GO" id="GO:0016279">
    <property type="term" value="F:protein-lysine N-methyltransferase activity"/>
    <property type="evidence" value="ECO:0007669"/>
    <property type="project" value="TreeGrafter"/>
</dbReference>
<dbReference type="OMA" id="FQWAFAC"/>
<dbReference type="EnsemblProtists" id="EOD26586">
    <property type="protein sequence ID" value="EOD26586"/>
    <property type="gene ID" value="EMIHUDRAFT_205693"/>
</dbReference>
<dbReference type="CDD" id="cd10527">
    <property type="entry name" value="SET_LSMT"/>
    <property type="match status" value="1"/>
</dbReference>
<dbReference type="Gene3D" id="3.90.1410.10">
    <property type="entry name" value="set domain protein methyltransferase, domain 1"/>
    <property type="match status" value="1"/>
</dbReference>
<evidence type="ECO:0008006" key="3">
    <source>
        <dbReference type="Google" id="ProtNLM"/>
    </source>
</evidence>
<dbReference type="PaxDb" id="2903-EOD26586"/>
<evidence type="ECO:0000313" key="2">
    <source>
        <dbReference type="Proteomes" id="UP000013827"/>
    </source>
</evidence>
<organism evidence="1 2">
    <name type="scientific">Emiliania huxleyi (strain CCMP1516)</name>
    <dbReference type="NCBI Taxonomy" id="280463"/>
    <lineage>
        <taxon>Eukaryota</taxon>
        <taxon>Haptista</taxon>
        <taxon>Haptophyta</taxon>
        <taxon>Prymnesiophyceae</taxon>
        <taxon>Isochrysidales</taxon>
        <taxon>Noelaerhabdaceae</taxon>
        <taxon>Emiliania</taxon>
    </lineage>
</organism>
<dbReference type="GeneID" id="17272132"/>
<reference evidence="2" key="1">
    <citation type="journal article" date="2013" name="Nature">
        <title>Pan genome of the phytoplankton Emiliania underpins its global distribution.</title>
        <authorList>
            <person name="Read B.A."/>
            <person name="Kegel J."/>
            <person name="Klute M.J."/>
            <person name="Kuo A."/>
            <person name="Lefebvre S.C."/>
            <person name="Maumus F."/>
            <person name="Mayer C."/>
            <person name="Miller J."/>
            <person name="Monier A."/>
            <person name="Salamov A."/>
            <person name="Young J."/>
            <person name="Aguilar M."/>
            <person name="Claverie J.M."/>
            <person name="Frickenhaus S."/>
            <person name="Gonzalez K."/>
            <person name="Herman E.K."/>
            <person name="Lin Y.C."/>
            <person name="Napier J."/>
            <person name="Ogata H."/>
            <person name="Sarno A.F."/>
            <person name="Shmutz J."/>
            <person name="Schroeder D."/>
            <person name="de Vargas C."/>
            <person name="Verret F."/>
            <person name="von Dassow P."/>
            <person name="Valentin K."/>
            <person name="Van de Peer Y."/>
            <person name="Wheeler G."/>
            <person name="Dacks J.B."/>
            <person name="Delwiche C.F."/>
            <person name="Dyhrman S.T."/>
            <person name="Glockner G."/>
            <person name="John U."/>
            <person name="Richards T."/>
            <person name="Worden A.Z."/>
            <person name="Zhang X."/>
            <person name="Grigoriev I.V."/>
            <person name="Allen A.E."/>
            <person name="Bidle K."/>
            <person name="Borodovsky M."/>
            <person name="Bowler C."/>
            <person name="Brownlee C."/>
            <person name="Cock J.M."/>
            <person name="Elias M."/>
            <person name="Gladyshev V.N."/>
            <person name="Groth M."/>
            <person name="Guda C."/>
            <person name="Hadaegh A."/>
            <person name="Iglesias-Rodriguez M.D."/>
            <person name="Jenkins J."/>
            <person name="Jones B.M."/>
            <person name="Lawson T."/>
            <person name="Leese F."/>
            <person name="Lindquist E."/>
            <person name="Lobanov A."/>
            <person name="Lomsadze A."/>
            <person name="Malik S.B."/>
            <person name="Marsh M.E."/>
            <person name="Mackinder L."/>
            <person name="Mock T."/>
            <person name="Mueller-Roeber B."/>
            <person name="Pagarete A."/>
            <person name="Parker M."/>
            <person name="Probert I."/>
            <person name="Quesneville H."/>
            <person name="Raines C."/>
            <person name="Rensing S.A."/>
            <person name="Riano-Pachon D.M."/>
            <person name="Richier S."/>
            <person name="Rokitta S."/>
            <person name="Shiraiwa Y."/>
            <person name="Soanes D.M."/>
            <person name="van der Giezen M."/>
            <person name="Wahlund T.M."/>
            <person name="Williams B."/>
            <person name="Wilson W."/>
            <person name="Wolfe G."/>
            <person name="Wurch L.L."/>
        </authorList>
    </citation>
    <scope>NUCLEOTIDE SEQUENCE</scope>
</reference>
<keyword evidence="2" id="KW-1185">Reference proteome</keyword>
<name>A0A0D3JSV1_EMIH1</name>
<sequence length="381" mass="40260">MGHLLALWAFATDQPATFGRLASAYGVYSAVVLAEPPGGGERGLFCTRAVAAGEPLLAVPWQLCLVDEDEPGDDSLESVWEQQSDAAARPARDVRLAAQLLAQLAGDGGDGGGDAAELSRFWREWSAMLPPAAACAHPMTLPDALLEELQHAPLAEAGRRQRRRLLRLLASAPASSDGQRAWATAMCSSRPFRLPARAEGRGGRTAFVPFLDMANHAASPNCEALISYGGTATHAALFSGFGFAPAESRSDRLEPLPAGLAPLSGAALKRTLAARPPEASPALLEAALLSLPLRRGPSAGEPSEHAAASALLAWLADTSSDFATSEAQDEATLVGMEGEPAHDPRFAAVVRYRLSRKRLCRLVAEVLEAHRREHLPAAQRP</sequence>
<dbReference type="SUPFAM" id="SSF82199">
    <property type="entry name" value="SET domain"/>
    <property type="match status" value="1"/>
</dbReference>
<proteinExistence type="predicted"/>